<dbReference type="GO" id="GO:0005737">
    <property type="term" value="C:cytoplasm"/>
    <property type="evidence" value="ECO:0007669"/>
    <property type="project" value="UniProtKB-SubCell"/>
</dbReference>
<dbReference type="InterPro" id="IPR001353">
    <property type="entry name" value="Proteasome_sua/b"/>
</dbReference>
<name>A0A7E4ZQQ9_PANRE</name>
<reference evidence="6" key="1">
    <citation type="journal article" date="2013" name="Genetics">
        <title>The draft genome and transcriptome of Panagrellus redivivus are shaped by the harsh demands of a free-living lifestyle.</title>
        <authorList>
            <person name="Srinivasan J."/>
            <person name="Dillman A.R."/>
            <person name="Macchietto M.G."/>
            <person name="Heikkinen L."/>
            <person name="Lakso M."/>
            <person name="Fracchia K.M."/>
            <person name="Antoshechkin I."/>
            <person name="Mortazavi A."/>
            <person name="Wong G."/>
            <person name="Sternberg P.W."/>
        </authorList>
    </citation>
    <scope>NUCLEOTIDE SEQUENCE [LARGE SCALE GENOMIC DNA]</scope>
    <source>
        <strain evidence="6">MT8872</strain>
    </source>
</reference>
<dbReference type="Pfam" id="PF00227">
    <property type="entry name" value="Proteasome"/>
    <property type="match status" value="1"/>
</dbReference>
<dbReference type="SUPFAM" id="SSF56235">
    <property type="entry name" value="N-terminal nucleophile aminohydrolases (Ntn hydrolases)"/>
    <property type="match status" value="1"/>
</dbReference>
<evidence type="ECO:0000256" key="1">
    <source>
        <dbReference type="ARBA" id="ARBA00002000"/>
    </source>
</evidence>
<organism evidence="6 7">
    <name type="scientific">Panagrellus redivivus</name>
    <name type="common">Microworm</name>
    <dbReference type="NCBI Taxonomy" id="6233"/>
    <lineage>
        <taxon>Eukaryota</taxon>
        <taxon>Metazoa</taxon>
        <taxon>Ecdysozoa</taxon>
        <taxon>Nematoda</taxon>
        <taxon>Chromadorea</taxon>
        <taxon>Rhabditida</taxon>
        <taxon>Tylenchina</taxon>
        <taxon>Panagrolaimomorpha</taxon>
        <taxon>Panagrolaimoidea</taxon>
        <taxon>Panagrolaimidae</taxon>
        <taxon>Panagrellus</taxon>
    </lineage>
</organism>
<dbReference type="InterPro" id="IPR023332">
    <property type="entry name" value="Proteasome_alpha-type"/>
</dbReference>
<protein>
    <recommendedName>
        <fullName evidence="4">Proteasome subunit alpha type</fullName>
    </recommendedName>
</protein>
<dbReference type="InterPro" id="IPR000426">
    <property type="entry name" value="Proteasome_asu_N"/>
</dbReference>
<dbReference type="GO" id="GO:0019773">
    <property type="term" value="C:proteasome core complex, alpha-subunit complex"/>
    <property type="evidence" value="ECO:0007669"/>
    <property type="project" value="UniProtKB-UniRule"/>
</dbReference>
<comment type="function">
    <text evidence="1">The proteasome is a multicatalytic proteinase complex which is characterized by its ability to cleave peptides with Arg, Phe, Tyr, Leu, and Glu adjacent to the leaving group at neutral or slightly basic pH. The proteasome has an ATP-dependent proteolytic activity.</text>
</comment>
<evidence type="ECO:0000256" key="2">
    <source>
        <dbReference type="ARBA" id="ARBA00022942"/>
    </source>
</evidence>
<dbReference type="Gene3D" id="3.60.20.10">
    <property type="entry name" value="Glutamine Phosphoribosylpyrophosphate, subunit 1, domain 1"/>
    <property type="match status" value="1"/>
</dbReference>
<evidence type="ECO:0000313" key="7">
    <source>
        <dbReference type="WBParaSite" id="Pan_g11784.t1"/>
    </source>
</evidence>
<comment type="subunit">
    <text evidence="4">The 20S proteasome core is composed of 28 subunits that are arranged in four stacked rings, resulting in a barrel-shaped structure. The two end rings are each formed by seven alpha subunits, and the two central rings are each formed by seven beta subunits.</text>
</comment>
<keyword evidence="2 3" id="KW-0647">Proteasome</keyword>
<evidence type="ECO:0000313" key="6">
    <source>
        <dbReference type="Proteomes" id="UP000492821"/>
    </source>
</evidence>
<comment type="similarity">
    <text evidence="3 4">Belongs to the peptidase T1A family.</text>
</comment>
<dbReference type="InterPro" id="IPR050115">
    <property type="entry name" value="Proteasome_alpha"/>
</dbReference>
<keyword evidence="6" id="KW-1185">Reference proteome</keyword>
<dbReference type="WBParaSite" id="Pan_g11784.t1">
    <property type="protein sequence ID" value="Pan_g11784.t1"/>
    <property type="gene ID" value="Pan_g11784"/>
</dbReference>
<reference evidence="7" key="2">
    <citation type="submission" date="2020-10" db="UniProtKB">
        <authorList>
            <consortium name="WormBaseParasite"/>
        </authorList>
    </citation>
    <scope>IDENTIFICATION</scope>
</reference>
<dbReference type="InterPro" id="IPR029055">
    <property type="entry name" value="Ntn_hydrolases_N"/>
</dbReference>
<evidence type="ECO:0000256" key="4">
    <source>
        <dbReference type="RuleBase" id="RU000551"/>
    </source>
</evidence>
<evidence type="ECO:0000259" key="5">
    <source>
        <dbReference type="PROSITE" id="PS00388"/>
    </source>
</evidence>
<keyword evidence="4" id="KW-0963">Cytoplasm</keyword>
<dbReference type="PANTHER" id="PTHR11599">
    <property type="entry name" value="PROTEASOME SUBUNIT ALPHA/BETA"/>
    <property type="match status" value="1"/>
</dbReference>
<evidence type="ECO:0000256" key="3">
    <source>
        <dbReference type="PROSITE-ProRule" id="PRU00808"/>
    </source>
</evidence>
<dbReference type="GO" id="GO:0006511">
    <property type="term" value="P:ubiquitin-dependent protein catabolic process"/>
    <property type="evidence" value="ECO:0007669"/>
    <property type="project" value="InterPro"/>
</dbReference>
<sequence>MNYYPINEFSPSGRLNQVDYAGKAASAHNTAVGVTTANAVVIVTKAVAENPLMVASSSNSVFRIDDKAVAAFVGVSGDARPLANGAQQKIAQKRFEYGESPSIESMTNTIVDQMAKATMHYASRPFGVSVLVAGIDGTAPKLFQVNTSAESSAVKAAAIGRDAPKAQAYLEENFTAELDEAAAVALALKAILQTGTLSAEEAEIAIIKADKGYASYSLAEKRTAIEAVV</sequence>
<accession>A0A7E4ZQQ9</accession>
<keyword evidence="4" id="KW-0539">Nucleus</keyword>
<dbReference type="AlphaFoldDB" id="A0A7E4ZQQ9"/>
<dbReference type="PROSITE" id="PS51475">
    <property type="entry name" value="PROTEASOME_ALPHA_2"/>
    <property type="match status" value="1"/>
</dbReference>
<comment type="subcellular location">
    <subcellularLocation>
        <location evidence="4">Cytoplasm</location>
    </subcellularLocation>
    <subcellularLocation>
        <location evidence="4">Nucleus</location>
    </subcellularLocation>
</comment>
<dbReference type="PROSITE" id="PS00388">
    <property type="entry name" value="PROTEASOME_ALPHA_1"/>
    <property type="match status" value="1"/>
</dbReference>
<feature type="domain" description="Proteasome alpha-type subunits" evidence="5">
    <location>
        <begin position="2"/>
        <end position="24"/>
    </location>
</feature>
<dbReference type="Proteomes" id="UP000492821">
    <property type="component" value="Unassembled WGS sequence"/>
</dbReference>
<dbReference type="GO" id="GO:0005634">
    <property type="term" value="C:nucleus"/>
    <property type="evidence" value="ECO:0007669"/>
    <property type="project" value="UniProtKB-SubCell"/>
</dbReference>
<proteinExistence type="inferred from homology"/>